<evidence type="ECO:0000313" key="2">
    <source>
        <dbReference type="EMBL" id="TSE11347.1"/>
    </source>
</evidence>
<keyword evidence="1" id="KW-0732">Signal</keyword>
<accession>A0A554VRR1</accession>
<name>A0A554VRR1_9FLAO</name>
<dbReference type="RefSeq" id="WP_109436973.1">
    <property type="nucleotide sequence ID" value="NZ_CANMIK010000084.1"/>
</dbReference>
<feature type="signal peptide" evidence="1">
    <location>
        <begin position="1"/>
        <end position="22"/>
    </location>
</feature>
<evidence type="ECO:0000256" key="1">
    <source>
        <dbReference type="SAM" id="SignalP"/>
    </source>
</evidence>
<dbReference type="EMBL" id="VLNR01000002">
    <property type="protein sequence ID" value="TSE11347.1"/>
    <property type="molecule type" value="Genomic_DNA"/>
</dbReference>
<feature type="chain" id="PRO_5022079718" description="DUF3291 domain-containing protein" evidence="1">
    <location>
        <begin position="23"/>
        <end position="233"/>
    </location>
</feature>
<dbReference type="AlphaFoldDB" id="A0A554VRR1"/>
<comment type="caution">
    <text evidence="2">The sequence shown here is derived from an EMBL/GenBank/DDBJ whole genome shotgun (WGS) entry which is preliminary data.</text>
</comment>
<protein>
    <recommendedName>
        <fullName evidence="4">DUF3291 domain-containing protein</fullName>
    </recommendedName>
</protein>
<gene>
    <name evidence="2" type="ORF">FOF46_01575</name>
</gene>
<evidence type="ECO:0008006" key="4">
    <source>
        <dbReference type="Google" id="ProtNLM"/>
    </source>
</evidence>
<evidence type="ECO:0000313" key="3">
    <source>
        <dbReference type="Proteomes" id="UP000318833"/>
    </source>
</evidence>
<dbReference type="Proteomes" id="UP000318833">
    <property type="component" value="Unassembled WGS sequence"/>
</dbReference>
<sequence>MKLLKISLLTLFLITNFLNLQAQSKIKSYAQKKGQVFDIIFLNTKPDTKKKLDNYFKTAFPVAEKMGYHPLPGRAVSGSPTQGNYHPEVMVFGYWDTLSGREKFLQEIEKTMPDFHQERRNIWSTFGLTYYELKEDLSFKIDPERFNITTAYWQKDEQSFKKFKQEWLQKSKKAGGQIEIEFVEGTSPFGYHYNPDYLVITSWENKAAFEKFYTENLKMNHSSVKHVNQFQIK</sequence>
<reference evidence="2 3" key="1">
    <citation type="submission" date="2019-07" db="EMBL/GenBank/DDBJ databases">
        <title>The draft genome sequence of Aquimarina algiphila M91.</title>
        <authorList>
            <person name="Meng X."/>
        </authorList>
    </citation>
    <scope>NUCLEOTIDE SEQUENCE [LARGE SCALE GENOMIC DNA]</scope>
    <source>
        <strain evidence="2 3">M91</strain>
    </source>
</reference>
<proteinExistence type="predicted"/>
<dbReference type="OrthoDB" id="1159279at2"/>
<keyword evidence="3" id="KW-1185">Reference proteome</keyword>
<organism evidence="2 3">
    <name type="scientific">Aquimarina algiphila</name>
    <dbReference type="NCBI Taxonomy" id="2047982"/>
    <lineage>
        <taxon>Bacteria</taxon>
        <taxon>Pseudomonadati</taxon>
        <taxon>Bacteroidota</taxon>
        <taxon>Flavobacteriia</taxon>
        <taxon>Flavobacteriales</taxon>
        <taxon>Flavobacteriaceae</taxon>
        <taxon>Aquimarina</taxon>
    </lineage>
</organism>